<dbReference type="EMBL" id="JBHRZN010000002">
    <property type="protein sequence ID" value="MFC3850194.1"/>
    <property type="molecule type" value="Genomic_DNA"/>
</dbReference>
<protein>
    <submittedName>
        <fullName evidence="1">Uncharacterized protein</fullName>
    </submittedName>
</protein>
<gene>
    <name evidence="1" type="ORF">ACFORJ_08455</name>
</gene>
<proteinExistence type="predicted"/>
<comment type="caution">
    <text evidence="1">The sequence shown here is derived from an EMBL/GenBank/DDBJ whole genome shotgun (WGS) entry which is preliminary data.</text>
</comment>
<reference evidence="2" key="1">
    <citation type="journal article" date="2019" name="Int. J. Syst. Evol. Microbiol.">
        <title>The Global Catalogue of Microorganisms (GCM) 10K type strain sequencing project: providing services to taxonomists for standard genome sequencing and annotation.</title>
        <authorList>
            <consortium name="The Broad Institute Genomics Platform"/>
            <consortium name="The Broad Institute Genome Sequencing Center for Infectious Disease"/>
            <person name="Wu L."/>
            <person name="Ma J."/>
        </authorList>
    </citation>
    <scope>NUCLEOTIDE SEQUENCE [LARGE SCALE GENOMIC DNA]</scope>
    <source>
        <strain evidence="2">CCUG 53252</strain>
    </source>
</reference>
<keyword evidence="2" id="KW-1185">Reference proteome</keyword>
<accession>A0ABV7ZPJ9</accession>
<evidence type="ECO:0000313" key="2">
    <source>
        <dbReference type="Proteomes" id="UP001595751"/>
    </source>
</evidence>
<dbReference type="RefSeq" id="WP_290289708.1">
    <property type="nucleotide sequence ID" value="NZ_CP047211.1"/>
</dbReference>
<organism evidence="1 2">
    <name type="scientific">Corynebacterium hansenii</name>
    <dbReference type="NCBI Taxonomy" id="394964"/>
    <lineage>
        <taxon>Bacteria</taxon>
        <taxon>Bacillati</taxon>
        <taxon>Actinomycetota</taxon>
        <taxon>Actinomycetes</taxon>
        <taxon>Mycobacteriales</taxon>
        <taxon>Corynebacteriaceae</taxon>
        <taxon>Corynebacterium</taxon>
    </lineage>
</organism>
<dbReference type="Proteomes" id="UP001595751">
    <property type="component" value="Unassembled WGS sequence"/>
</dbReference>
<sequence length="291" mass="32478">MTFTNENFTGHHVSFEGDHAAIEDHAAFEDRAAFDDPAAGRGLIGADVDLEFHADERPLCDVHDIVDEMRPDLTNLAEISRSADGTRVTLRADAGETLVFAVEVIERGHRHGRRAVGLGWRVEASDAAGGPVPIPFRGNPTIAKTADDVRRIVSRMFSRWVGDDMRRARARRRSLLKRMTRENRSRAIQRLEELHLSLRSGDRETHRGSVERGYWYIGFDDPGEAFGVLSCREGGRNVLRAVWLDLTGCGDSANDLRSCPIESIDAAEIIGEDAADAIIEWDDETYLRWAV</sequence>
<evidence type="ECO:0000313" key="1">
    <source>
        <dbReference type="EMBL" id="MFC3850194.1"/>
    </source>
</evidence>
<name>A0ABV7ZPJ9_9CORY</name>